<evidence type="ECO:0000313" key="2">
    <source>
        <dbReference type="EMBL" id="MDE1465010.1"/>
    </source>
</evidence>
<organism evidence="2 3">
    <name type="scientific">Spartinivicinus poritis</name>
    <dbReference type="NCBI Taxonomy" id="2994640"/>
    <lineage>
        <taxon>Bacteria</taxon>
        <taxon>Pseudomonadati</taxon>
        <taxon>Pseudomonadota</taxon>
        <taxon>Gammaproteobacteria</taxon>
        <taxon>Oceanospirillales</taxon>
        <taxon>Zooshikellaceae</taxon>
        <taxon>Spartinivicinus</taxon>
    </lineage>
</organism>
<dbReference type="InterPro" id="IPR050126">
    <property type="entry name" value="Ap4A_hydrolase"/>
</dbReference>
<protein>
    <submittedName>
        <fullName evidence="2">Metallophosphoesterase</fullName>
    </submittedName>
</protein>
<dbReference type="PANTHER" id="PTHR42850:SF7">
    <property type="entry name" value="BIS(5'-NUCLEOSYL)-TETRAPHOSPHATASE PRPE [ASYMMETRICAL]"/>
    <property type="match status" value="1"/>
</dbReference>
<sequence>MLPQQGYDVIGDVHGCAIALKMLLEQLGYSKKRGVWQHKSRQAVFVGDIVDRGPRIRESLHIVHDMVDQAGAQIVMGNHEFNALGYFTPMPASSGRSYLRERTARHTRIIQETLDQFANHPQDWRDFLAWFKAMPLFLELEEFRVVHACWDQSLIDEYLKQYGHNRLTDEGLLQTMDRHALPGRMINRLMRGINLPLPDGIIMRAKDGYERHVFRADFWTKSPTYYQDVVFQPDPLPPEVATRKLPAEQKAKLCYYSSQEKPLFIGHYWRMGDPKPIKPNIACLDYSAVKYGKLVAYRFNGEQQLQAKNFVWVNVEQKAPFTTTLNF</sequence>
<reference evidence="2 3" key="1">
    <citation type="submission" date="2022-11" db="EMBL/GenBank/DDBJ databases">
        <title>Spartinivicinus poritis sp. nov., isolated from scleractinian coral Porites lutea.</title>
        <authorList>
            <person name="Zhang G."/>
            <person name="Cai L."/>
            <person name="Wei Q."/>
        </authorList>
    </citation>
    <scope>NUCLEOTIDE SEQUENCE [LARGE SCALE GENOMIC DNA]</scope>
    <source>
        <strain evidence="2 3">A2-2</strain>
    </source>
</reference>
<evidence type="ECO:0000313" key="3">
    <source>
        <dbReference type="Proteomes" id="UP001528823"/>
    </source>
</evidence>
<dbReference type="SUPFAM" id="SSF56300">
    <property type="entry name" value="Metallo-dependent phosphatases"/>
    <property type="match status" value="1"/>
</dbReference>
<name>A0ABT5UF49_9GAMM</name>
<dbReference type="RefSeq" id="WP_274691325.1">
    <property type="nucleotide sequence ID" value="NZ_JAPMOU010000048.1"/>
</dbReference>
<dbReference type="InterPro" id="IPR029052">
    <property type="entry name" value="Metallo-depent_PP-like"/>
</dbReference>
<feature type="domain" description="Calcineurin-like phosphoesterase" evidence="1">
    <location>
        <begin position="9"/>
        <end position="139"/>
    </location>
</feature>
<dbReference type="EMBL" id="JAPMOU010000048">
    <property type="protein sequence ID" value="MDE1465010.1"/>
    <property type="molecule type" value="Genomic_DNA"/>
</dbReference>
<keyword evidence="3" id="KW-1185">Reference proteome</keyword>
<dbReference type="Gene3D" id="3.60.21.10">
    <property type="match status" value="1"/>
</dbReference>
<gene>
    <name evidence="2" type="ORF">ORQ98_23895</name>
</gene>
<evidence type="ECO:0000259" key="1">
    <source>
        <dbReference type="Pfam" id="PF00149"/>
    </source>
</evidence>
<dbReference type="InterPro" id="IPR004843">
    <property type="entry name" value="Calcineurin-like_PHP"/>
</dbReference>
<proteinExistence type="predicted"/>
<accession>A0ABT5UF49</accession>
<dbReference type="Pfam" id="PF00149">
    <property type="entry name" value="Metallophos"/>
    <property type="match status" value="1"/>
</dbReference>
<dbReference type="Proteomes" id="UP001528823">
    <property type="component" value="Unassembled WGS sequence"/>
</dbReference>
<comment type="caution">
    <text evidence="2">The sequence shown here is derived from an EMBL/GenBank/DDBJ whole genome shotgun (WGS) entry which is preliminary data.</text>
</comment>
<dbReference type="PANTHER" id="PTHR42850">
    <property type="entry name" value="METALLOPHOSPHOESTERASE"/>
    <property type="match status" value="1"/>
</dbReference>